<organism evidence="3 4">
    <name type="scientific">Kitasatospora phosalacinea</name>
    <dbReference type="NCBI Taxonomy" id="2065"/>
    <lineage>
        <taxon>Bacteria</taxon>
        <taxon>Bacillati</taxon>
        <taxon>Actinomycetota</taxon>
        <taxon>Actinomycetes</taxon>
        <taxon>Kitasatosporales</taxon>
        <taxon>Streptomycetaceae</taxon>
        <taxon>Kitasatospora</taxon>
    </lineage>
</organism>
<comment type="caution">
    <text evidence="3">The sequence shown here is derived from an EMBL/GenBank/DDBJ whole genome shotgun (WGS) entry which is preliminary data.</text>
</comment>
<feature type="domain" description="RCK N-terminal" evidence="2">
    <location>
        <begin position="36"/>
        <end position="160"/>
    </location>
</feature>
<evidence type="ECO:0000256" key="1">
    <source>
        <dbReference type="SAM" id="MobiDB-lite"/>
    </source>
</evidence>
<dbReference type="AlphaFoldDB" id="A0A9W6PQ58"/>
<evidence type="ECO:0000259" key="2">
    <source>
        <dbReference type="PROSITE" id="PS51201"/>
    </source>
</evidence>
<gene>
    <name evidence="3" type="ORF">Kpho01_71310</name>
</gene>
<dbReference type="PANTHER" id="PTHR43833">
    <property type="entry name" value="POTASSIUM CHANNEL PROTEIN 2-RELATED-RELATED"/>
    <property type="match status" value="1"/>
</dbReference>
<dbReference type="RefSeq" id="WP_324606810.1">
    <property type="nucleotide sequence ID" value="NZ_BSRX01000068.1"/>
</dbReference>
<dbReference type="PANTHER" id="PTHR43833:SF11">
    <property type="entry name" value="VOLTAGE-GATED POTASSIUM CHANNEL KCH"/>
    <property type="match status" value="1"/>
</dbReference>
<feature type="compositionally biased region" description="Basic residues" evidence="1">
    <location>
        <begin position="631"/>
        <end position="641"/>
    </location>
</feature>
<reference evidence="3" key="1">
    <citation type="submission" date="2023-02" db="EMBL/GenBank/DDBJ databases">
        <title>Kitasatospora phosalacinea NBRC 14362.</title>
        <authorList>
            <person name="Ichikawa N."/>
            <person name="Sato H."/>
            <person name="Tonouchi N."/>
        </authorList>
    </citation>
    <scope>NUCLEOTIDE SEQUENCE</scope>
    <source>
        <strain evidence="3">NBRC 14362</strain>
    </source>
</reference>
<feature type="region of interest" description="Disordered" evidence="1">
    <location>
        <begin position="616"/>
        <end position="641"/>
    </location>
</feature>
<evidence type="ECO:0000313" key="3">
    <source>
        <dbReference type="EMBL" id="GLW59121.1"/>
    </source>
</evidence>
<dbReference type="GO" id="GO:0006813">
    <property type="term" value="P:potassium ion transport"/>
    <property type="evidence" value="ECO:0007669"/>
    <property type="project" value="InterPro"/>
</dbReference>
<dbReference type="SUPFAM" id="SSF51735">
    <property type="entry name" value="NAD(P)-binding Rossmann-fold domains"/>
    <property type="match status" value="2"/>
</dbReference>
<dbReference type="EMBL" id="BSRX01000068">
    <property type="protein sequence ID" value="GLW59121.1"/>
    <property type="molecule type" value="Genomic_DNA"/>
</dbReference>
<dbReference type="Proteomes" id="UP001165143">
    <property type="component" value="Unassembled WGS sequence"/>
</dbReference>
<proteinExistence type="predicted"/>
<feature type="region of interest" description="Disordered" evidence="1">
    <location>
        <begin position="1"/>
        <end position="36"/>
    </location>
</feature>
<sequence>MSTPPGTTGHARPAPRPGPRAATSATSATSAAPPPGGHMVVCGGDALAHRLAVELADRYGQRVVVLVPSLLHGHGPRIAALAADPQRTVEVVEAGEIDEAALAAAGVERAAALALTSEDDQANLHAALRARRLNPDLRLVVRVFNRRLGRRVEQLLDRAVLARHPGLSAAALEASTTVLSASATATPALVAAALGGRSHALHIDGRLLRVAELDPGARPEGTELAVLAAPPHPGADPADHLLPDPGTVGADRPRAVLELLGRAEPPPRPRRRPALAGLPLADLFTPRLRWALAALTALVLALTTASWRLTGRPPLHAAWLVVLDVLGIADPAEDAGPTGKTLQIASAVAGMLLMPFLIALALEALGTFRTATALRRPPRNLSGHVVLVGLGRVGSRVLDRLRELDVPVVCVDRDPTAAGVARARTHDVPVVIGDATQDGVLDAAKAGRARALLALTSDDGTNLETALAARESDPRLRVVLRLFDDDFAGDIYRALRDSYPHAETRSRSVSFLAAPAFASAMMGRQVLGAIAVGREVLLVAALDTTANPHLSGRTVARAHRPGAWRILALDLAHPDRRSPDLADPYTTTPELLWNPDPARVLADGDRVVVATTREGLSHLTTGRTPAVGRQRPPHRHPGRPG</sequence>
<protein>
    <submittedName>
        <fullName evidence="3">Potassium transporter TrkA</fullName>
    </submittedName>
</protein>
<feature type="compositionally biased region" description="Low complexity" evidence="1">
    <location>
        <begin position="19"/>
        <end position="31"/>
    </location>
</feature>
<name>A0A9W6PQ58_9ACTN</name>
<dbReference type="PROSITE" id="PS51201">
    <property type="entry name" value="RCK_N"/>
    <property type="match status" value="2"/>
</dbReference>
<evidence type="ECO:0000313" key="4">
    <source>
        <dbReference type="Proteomes" id="UP001165143"/>
    </source>
</evidence>
<dbReference type="Gene3D" id="3.40.50.720">
    <property type="entry name" value="NAD(P)-binding Rossmann-like Domain"/>
    <property type="match status" value="2"/>
</dbReference>
<feature type="domain" description="RCK N-terminal" evidence="2">
    <location>
        <begin position="382"/>
        <end position="500"/>
    </location>
</feature>
<accession>A0A9W6PQ58</accession>
<dbReference type="InterPro" id="IPR036291">
    <property type="entry name" value="NAD(P)-bd_dom_sf"/>
</dbReference>
<dbReference type="Pfam" id="PF02254">
    <property type="entry name" value="TrkA_N"/>
    <property type="match status" value="2"/>
</dbReference>
<dbReference type="InterPro" id="IPR003148">
    <property type="entry name" value="RCK_N"/>
</dbReference>
<dbReference type="InterPro" id="IPR050721">
    <property type="entry name" value="Trk_Ktr_HKT_K-transport"/>
</dbReference>